<evidence type="ECO:0000313" key="1">
    <source>
        <dbReference type="EMBL" id="KXG75105.1"/>
    </source>
</evidence>
<dbReference type="EMBL" id="LOEE01000041">
    <property type="protein sequence ID" value="KXG75105.1"/>
    <property type="molecule type" value="Genomic_DNA"/>
</dbReference>
<dbReference type="OrthoDB" id="1955010at2"/>
<accession>A0A140L3I0</accession>
<evidence type="ECO:0000313" key="2">
    <source>
        <dbReference type="Proteomes" id="UP000070456"/>
    </source>
</evidence>
<gene>
    <name evidence="1" type="ORF">AN619_19310</name>
</gene>
<sequence length="103" mass="11766">MANPLAKSILGNIANKMEKKSGGNGDHSVILDGKYETLLKELIHKEMKGRDAHGNTSAKPLQWEEYLGYFQGENKRTEVREKIRKKGLMTLQEYGSLYLKNRK</sequence>
<dbReference type="RefSeq" id="WP_068556484.1">
    <property type="nucleotide sequence ID" value="NZ_LOEE01000041.1"/>
</dbReference>
<keyword evidence="2" id="KW-1185">Reference proteome</keyword>
<organism evidence="1 2">
    <name type="scientific">Thermotalea metallivorans</name>
    <dbReference type="NCBI Taxonomy" id="520762"/>
    <lineage>
        <taxon>Bacteria</taxon>
        <taxon>Bacillati</taxon>
        <taxon>Bacillota</taxon>
        <taxon>Clostridia</taxon>
        <taxon>Peptostreptococcales</taxon>
        <taxon>Thermotaleaceae</taxon>
        <taxon>Thermotalea</taxon>
    </lineage>
</organism>
<dbReference type="Proteomes" id="UP000070456">
    <property type="component" value="Unassembled WGS sequence"/>
</dbReference>
<dbReference type="STRING" id="520762.AN619_19310"/>
<protein>
    <submittedName>
        <fullName evidence="1">Uncharacterized protein</fullName>
    </submittedName>
</protein>
<dbReference type="AlphaFoldDB" id="A0A140L3I0"/>
<name>A0A140L3I0_9FIRM</name>
<comment type="caution">
    <text evidence="1">The sequence shown here is derived from an EMBL/GenBank/DDBJ whole genome shotgun (WGS) entry which is preliminary data.</text>
</comment>
<proteinExistence type="predicted"/>
<reference evidence="1 2" key="1">
    <citation type="submission" date="2015-12" db="EMBL/GenBank/DDBJ databases">
        <title>Draft genome sequence of the thermoanaerobe Thermotalea metallivorans, an isolate from the runoff channel of the Great Artesian Basin, Australia.</title>
        <authorList>
            <person name="Patel B.K."/>
        </authorList>
    </citation>
    <scope>NUCLEOTIDE SEQUENCE [LARGE SCALE GENOMIC DNA]</scope>
    <source>
        <strain evidence="1 2">B2-1</strain>
    </source>
</reference>